<feature type="active site" evidence="5">
    <location>
        <position position="186"/>
    </location>
</feature>
<gene>
    <name evidence="9" type="ORF">RDB_LOCUS81776</name>
</gene>
<organism evidence="9 10">
    <name type="scientific">Rhizoctonia solani</name>
    <dbReference type="NCBI Taxonomy" id="456999"/>
    <lineage>
        <taxon>Eukaryota</taxon>
        <taxon>Fungi</taxon>
        <taxon>Dikarya</taxon>
        <taxon>Basidiomycota</taxon>
        <taxon>Agaricomycotina</taxon>
        <taxon>Agaricomycetes</taxon>
        <taxon>Cantharellales</taxon>
        <taxon>Ceratobasidiaceae</taxon>
        <taxon>Rhizoctonia</taxon>
    </lineage>
</organism>
<comment type="similarity">
    <text evidence="1">Belongs to the peptidase C2 family.</text>
</comment>
<evidence type="ECO:0000256" key="6">
    <source>
        <dbReference type="PROSITE-ProRule" id="PRU00239"/>
    </source>
</evidence>
<evidence type="ECO:0000256" key="7">
    <source>
        <dbReference type="SAM" id="MobiDB-lite"/>
    </source>
</evidence>
<dbReference type="AlphaFoldDB" id="A0A8H3CA07"/>
<feature type="active site" evidence="5">
    <location>
        <position position="166"/>
    </location>
</feature>
<dbReference type="GO" id="GO:0006508">
    <property type="term" value="P:proteolysis"/>
    <property type="evidence" value="ECO:0007669"/>
    <property type="project" value="UniProtKB-KW"/>
</dbReference>
<accession>A0A8H3CA07</accession>
<feature type="domain" description="Calpain catalytic" evidence="8">
    <location>
        <begin position="1"/>
        <end position="245"/>
    </location>
</feature>
<evidence type="ECO:0000313" key="9">
    <source>
        <dbReference type="EMBL" id="CAE6476497.1"/>
    </source>
</evidence>
<protein>
    <recommendedName>
        <fullName evidence="8">Calpain catalytic domain-containing protein</fullName>
    </recommendedName>
</protein>
<keyword evidence="4" id="KW-0788">Thiol protease</keyword>
<dbReference type="InterPro" id="IPR001300">
    <property type="entry name" value="Peptidase_C2_calpain_cat"/>
</dbReference>
<comment type="caution">
    <text evidence="9">The sequence shown here is derived from an EMBL/GenBank/DDBJ whole genome shotgun (WGS) entry which is preliminary data.</text>
</comment>
<evidence type="ECO:0000256" key="1">
    <source>
        <dbReference type="ARBA" id="ARBA00007623"/>
    </source>
</evidence>
<dbReference type="EMBL" id="CAJMXA010002140">
    <property type="protein sequence ID" value="CAE6476497.1"/>
    <property type="molecule type" value="Genomic_DNA"/>
</dbReference>
<dbReference type="SMART" id="SM00230">
    <property type="entry name" value="CysPc"/>
    <property type="match status" value="1"/>
</dbReference>
<evidence type="ECO:0000256" key="4">
    <source>
        <dbReference type="ARBA" id="ARBA00022807"/>
    </source>
</evidence>
<dbReference type="GO" id="GO:0004198">
    <property type="term" value="F:calcium-dependent cysteine-type endopeptidase activity"/>
    <property type="evidence" value="ECO:0007669"/>
    <property type="project" value="InterPro"/>
</dbReference>
<dbReference type="Pfam" id="PF00648">
    <property type="entry name" value="Peptidase_C2"/>
    <property type="match status" value="1"/>
</dbReference>
<dbReference type="Gene3D" id="3.90.70.10">
    <property type="entry name" value="Cysteine proteinases"/>
    <property type="match status" value="1"/>
</dbReference>
<comment type="caution">
    <text evidence="6">Lacks conserved residue(s) required for the propagation of feature annotation.</text>
</comment>
<proteinExistence type="inferred from homology"/>
<dbReference type="InterPro" id="IPR038765">
    <property type="entry name" value="Papain-like_cys_pep_sf"/>
</dbReference>
<keyword evidence="2" id="KW-0645">Protease</keyword>
<feature type="compositionally biased region" description="Basic and acidic residues" evidence="7">
    <location>
        <begin position="458"/>
        <end position="472"/>
    </location>
</feature>
<dbReference type="Proteomes" id="UP000663853">
    <property type="component" value="Unassembled WGS sequence"/>
</dbReference>
<evidence type="ECO:0000256" key="5">
    <source>
        <dbReference type="PIRSR" id="PIRSR622684-1"/>
    </source>
</evidence>
<name>A0A8H3CA07_9AGAM</name>
<reference evidence="9" key="1">
    <citation type="submission" date="2021-01" db="EMBL/GenBank/DDBJ databases">
        <authorList>
            <person name="Kaushik A."/>
        </authorList>
    </citation>
    <scope>NUCLEOTIDE SEQUENCE</scope>
    <source>
        <strain evidence="9">AG6-10EEA</strain>
    </source>
</reference>
<evidence type="ECO:0000256" key="2">
    <source>
        <dbReference type="ARBA" id="ARBA00022670"/>
    </source>
</evidence>
<dbReference type="PRINTS" id="PR00704">
    <property type="entry name" value="CALPAIN"/>
</dbReference>
<keyword evidence="3" id="KW-0378">Hydrolase</keyword>
<dbReference type="PANTHER" id="PTHR10183:SF379">
    <property type="entry name" value="CALPAIN-5"/>
    <property type="match status" value="1"/>
</dbReference>
<dbReference type="PROSITE" id="PS50203">
    <property type="entry name" value="CALPAIN_CAT"/>
    <property type="match status" value="1"/>
</dbReference>
<dbReference type="SUPFAM" id="SSF54001">
    <property type="entry name" value="Cysteine proteinases"/>
    <property type="match status" value="1"/>
</dbReference>
<dbReference type="InterPro" id="IPR022684">
    <property type="entry name" value="Calpain_cysteine_protease"/>
</dbReference>
<sequence>MGLINRICVHRDEEVGVYGFVFYRDSGWVDVIIDDFLYTRIPKYEELWQAQQDIYHNDKEKYETRARIGGHTLLFSRSTTENESWVPLLEKAYAKLNGDYEAIIRGSDAEAMEALTGGISTHIPIKDILDVNKFWKVLLNPNRDQLFGCSIDNSTASQITGLYTSHSYSVLEALEVNGKRFVRVRNPWGKSEWKGPWSDGSKEWTNEWLARLPELRHKFGDDGEFLMEYRDFLKTWTTVERSRLFDADWKLSSLWINVTSRALPSAWGFGDVSFTFSVTEDSPAAIVLSQLNTRSFDDISGYSDWSADFVVYRKGAPSEEYYARSVHTGFWQRAASVELDDLEAGDYALHVRLDRKYWREKTSSKDYPTHWDFRKLGRVRTQASTCKSIAINFEPVLLNDDIPDPEDLFGGWGLNSLEEKPVDLEATELEHTGGPDLQISEHGSPKPGVFQLAAPVMDGEKPDDEAGVKPEDTPGETTDDLLNSAANHCAINAEVVDNGEKMEEIEGTVIVTMAELAQTPYIVHTGFTCEECKACIDVLSGPASQLSLN</sequence>
<dbReference type="PANTHER" id="PTHR10183">
    <property type="entry name" value="CALPAIN"/>
    <property type="match status" value="1"/>
</dbReference>
<evidence type="ECO:0000256" key="3">
    <source>
        <dbReference type="ARBA" id="ARBA00022801"/>
    </source>
</evidence>
<evidence type="ECO:0000259" key="8">
    <source>
        <dbReference type="PROSITE" id="PS50203"/>
    </source>
</evidence>
<evidence type="ECO:0000313" key="10">
    <source>
        <dbReference type="Proteomes" id="UP000663853"/>
    </source>
</evidence>
<feature type="region of interest" description="Disordered" evidence="7">
    <location>
        <begin position="458"/>
        <end position="480"/>
    </location>
</feature>